<keyword evidence="2" id="KW-1185">Reference proteome</keyword>
<organism evidence="1 2">
    <name type="scientific">Aristaeella lactis</name>
    <dbReference type="NCBI Taxonomy" id="3046383"/>
    <lineage>
        <taxon>Bacteria</taxon>
        <taxon>Bacillati</taxon>
        <taxon>Bacillota</taxon>
        <taxon>Clostridia</taxon>
        <taxon>Eubacteriales</taxon>
        <taxon>Aristaeellaceae</taxon>
        <taxon>Aristaeella</taxon>
    </lineage>
</organism>
<sequence>MRKFNLKGTVIQRMRGIERETPKAPENEKEQVQVNTEMSAGFTSAQGQLRYAWRTDVGKLRKNNQDAVILGNGLVGVADGMGGHKGGEIASAGLRDGLLRETKDAEPDVQTLEKAVQKVNTELWERQKNDASLSGMGTTLTVLWPKEKEMIIGQVGDSRAYLLRDSELTQVTNDHSMVADMVRKGVLTEEQAACHPMRNYITRAVGTETLIEVDLSVHDRKKGDRWLICSDGLHGTVFGDELIELMKTEDLDEAADKMLQAALNGGGKDNISLILLQDDTDDSEPEDKNTEEAENKADSSADVDSSEEVNCP</sequence>
<comment type="caution">
    <text evidence="1">The sequence shown here is derived from an EMBL/GenBank/DDBJ whole genome shotgun (WGS) entry which is preliminary data.</text>
</comment>
<dbReference type="EMBL" id="FWXZ01000001">
    <property type="protein sequence ID" value="SMC38427.1"/>
    <property type="molecule type" value="Genomic_DNA"/>
</dbReference>
<name>A0AC61PI49_9FIRM</name>
<proteinExistence type="predicted"/>
<evidence type="ECO:0000313" key="2">
    <source>
        <dbReference type="Proteomes" id="UP000192328"/>
    </source>
</evidence>
<evidence type="ECO:0000313" key="1">
    <source>
        <dbReference type="EMBL" id="SMC38427.1"/>
    </source>
</evidence>
<reference evidence="1" key="1">
    <citation type="submission" date="2017-04" db="EMBL/GenBank/DDBJ databases">
        <authorList>
            <person name="Varghese N."/>
            <person name="Submissions S."/>
        </authorList>
    </citation>
    <scope>NUCLEOTIDE SEQUENCE</scope>
    <source>
        <strain evidence="1">WTE2008</strain>
    </source>
</reference>
<accession>A0AC61PI49</accession>
<protein>
    <submittedName>
        <fullName evidence="1">Serine/threonine protein phosphatase PrpC</fullName>
    </submittedName>
</protein>
<gene>
    <name evidence="1" type="ORF">SAMN06297397_0471</name>
</gene>
<dbReference type="Proteomes" id="UP000192328">
    <property type="component" value="Unassembled WGS sequence"/>
</dbReference>